<sequence>MNNKVKEVRLSLGMSLTELARRANLSRVAVTNIENGNGNPTVKSIILICKALKQNPAEIFFTDFVIRELHKERSE</sequence>
<gene>
    <name evidence="3" type="ORF">AT274_09690</name>
</gene>
<reference evidence="3 4" key="1">
    <citation type="submission" date="2015-12" db="EMBL/GenBank/DDBJ databases">
        <title>Bacillus cereus Group isolate.</title>
        <authorList>
            <person name="Kovac J."/>
        </authorList>
    </citation>
    <scope>NUCLEOTIDE SEQUENCE [LARGE SCALE GENOMIC DNA]</scope>
    <source>
        <strain evidence="3 4">FSL W8-0275</strain>
    </source>
</reference>
<dbReference type="GO" id="GO:0003677">
    <property type="term" value="F:DNA binding"/>
    <property type="evidence" value="ECO:0007669"/>
    <property type="project" value="UniProtKB-KW"/>
</dbReference>
<evidence type="ECO:0000313" key="3">
    <source>
        <dbReference type="EMBL" id="KXX88347.1"/>
    </source>
</evidence>
<dbReference type="InterPro" id="IPR001387">
    <property type="entry name" value="Cro/C1-type_HTH"/>
</dbReference>
<dbReference type="InterPro" id="IPR050807">
    <property type="entry name" value="TransReg_Diox_bact_type"/>
</dbReference>
<evidence type="ECO:0000313" key="4">
    <source>
        <dbReference type="Proteomes" id="UP000075591"/>
    </source>
</evidence>
<dbReference type="PANTHER" id="PTHR46797">
    <property type="entry name" value="HTH-TYPE TRANSCRIPTIONAL REGULATOR"/>
    <property type="match status" value="1"/>
</dbReference>
<dbReference type="EMBL" id="LOMT01000131">
    <property type="protein sequence ID" value="KXX88347.1"/>
    <property type="molecule type" value="Genomic_DNA"/>
</dbReference>
<dbReference type="PANTHER" id="PTHR46797:SF1">
    <property type="entry name" value="METHYLPHOSPHONATE SYNTHASE"/>
    <property type="match status" value="1"/>
</dbReference>
<accession>A0A150AXE6</accession>
<dbReference type="AlphaFoldDB" id="A0A150AXE6"/>
<dbReference type="GO" id="GO:0005829">
    <property type="term" value="C:cytosol"/>
    <property type="evidence" value="ECO:0007669"/>
    <property type="project" value="TreeGrafter"/>
</dbReference>
<evidence type="ECO:0000259" key="2">
    <source>
        <dbReference type="PROSITE" id="PS50943"/>
    </source>
</evidence>
<dbReference type="GO" id="GO:0003700">
    <property type="term" value="F:DNA-binding transcription factor activity"/>
    <property type="evidence" value="ECO:0007669"/>
    <property type="project" value="TreeGrafter"/>
</dbReference>
<protein>
    <recommendedName>
        <fullName evidence="2">HTH cro/C1-type domain-containing protein</fullName>
    </recommendedName>
</protein>
<evidence type="ECO:0000256" key="1">
    <source>
        <dbReference type="ARBA" id="ARBA00023125"/>
    </source>
</evidence>
<dbReference type="RefSeq" id="WP_061654168.1">
    <property type="nucleotide sequence ID" value="NZ_LOMT01000131.1"/>
</dbReference>
<dbReference type="SMART" id="SM00530">
    <property type="entry name" value="HTH_XRE"/>
    <property type="match status" value="1"/>
</dbReference>
<dbReference type="SUPFAM" id="SSF47413">
    <property type="entry name" value="lambda repressor-like DNA-binding domains"/>
    <property type="match status" value="1"/>
</dbReference>
<proteinExistence type="predicted"/>
<dbReference type="InterPro" id="IPR010982">
    <property type="entry name" value="Lambda_DNA-bd_dom_sf"/>
</dbReference>
<dbReference type="Pfam" id="PF01381">
    <property type="entry name" value="HTH_3"/>
    <property type="match status" value="1"/>
</dbReference>
<organism evidence="3 4">
    <name type="scientific">Bacillus cereus</name>
    <dbReference type="NCBI Taxonomy" id="1396"/>
    <lineage>
        <taxon>Bacteria</taxon>
        <taxon>Bacillati</taxon>
        <taxon>Bacillota</taxon>
        <taxon>Bacilli</taxon>
        <taxon>Bacillales</taxon>
        <taxon>Bacillaceae</taxon>
        <taxon>Bacillus</taxon>
        <taxon>Bacillus cereus group</taxon>
    </lineage>
</organism>
<dbReference type="Proteomes" id="UP000075591">
    <property type="component" value="Unassembled WGS sequence"/>
</dbReference>
<comment type="caution">
    <text evidence="3">The sequence shown here is derived from an EMBL/GenBank/DDBJ whole genome shotgun (WGS) entry which is preliminary data.</text>
</comment>
<keyword evidence="1" id="KW-0238">DNA-binding</keyword>
<feature type="domain" description="HTH cro/C1-type" evidence="2">
    <location>
        <begin position="5"/>
        <end position="59"/>
    </location>
</feature>
<dbReference type="Gene3D" id="1.10.260.40">
    <property type="entry name" value="lambda repressor-like DNA-binding domains"/>
    <property type="match status" value="1"/>
</dbReference>
<dbReference type="CDD" id="cd00093">
    <property type="entry name" value="HTH_XRE"/>
    <property type="match status" value="1"/>
</dbReference>
<dbReference type="PROSITE" id="PS50943">
    <property type="entry name" value="HTH_CROC1"/>
    <property type="match status" value="1"/>
</dbReference>
<name>A0A150AXE6_BACCE</name>